<evidence type="ECO:0000313" key="4">
    <source>
        <dbReference type="EMBL" id="KKL88157.1"/>
    </source>
</evidence>
<proteinExistence type="predicted"/>
<name>A0A0F9ILQ6_9ZZZZ</name>
<sequence>MDPENVLDRYTRIAPRYDGLGSFWAKVAFFPIERYRREAVQAMNVGEGDTVLETGCGTGLNFPYIQERIGPRGRLIALDYTPAMIEQAERKVGENSWRNVQFVQGDAAEVDKLVTGPVDGAISTACLCIVPGWEQAIAGAAALLRPGGRLVVLDFVTMKPKGPLRLTSPLVDWWTRHYGFADPAVDFAEVRPWKTTMEKYLTNVSYREMYLGTMFLCYGEKA</sequence>
<comment type="caution">
    <text evidence="4">The sequence shown here is derived from an EMBL/GenBank/DDBJ whole genome shotgun (WGS) entry which is preliminary data.</text>
</comment>
<dbReference type="PANTHER" id="PTHR43861:SF1">
    <property type="entry name" value="TRANS-ACONITATE 2-METHYLTRANSFERASE"/>
    <property type="match status" value="1"/>
</dbReference>
<feature type="domain" description="Methyltransferase" evidence="3">
    <location>
        <begin position="51"/>
        <end position="148"/>
    </location>
</feature>
<dbReference type="InterPro" id="IPR029063">
    <property type="entry name" value="SAM-dependent_MTases_sf"/>
</dbReference>
<dbReference type="Pfam" id="PF13649">
    <property type="entry name" value="Methyltransf_25"/>
    <property type="match status" value="1"/>
</dbReference>
<evidence type="ECO:0000256" key="1">
    <source>
        <dbReference type="ARBA" id="ARBA00022603"/>
    </source>
</evidence>
<dbReference type="CDD" id="cd02440">
    <property type="entry name" value="AdoMet_MTases"/>
    <property type="match status" value="1"/>
</dbReference>
<dbReference type="GO" id="GO:0032259">
    <property type="term" value="P:methylation"/>
    <property type="evidence" value="ECO:0007669"/>
    <property type="project" value="UniProtKB-KW"/>
</dbReference>
<dbReference type="SUPFAM" id="SSF53335">
    <property type="entry name" value="S-adenosyl-L-methionine-dependent methyltransferases"/>
    <property type="match status" value="1"/>
</dbReference>
<evidence type="ECO:0000256" key="2">
    <source>
        <dbReference type="ARBA" id="ARBA00022679"/>
    </source>
</evidence>
<organism evidence="4">
    <name type="scientific">marine sediment metagenome</name>
    <dbReference type="NCBI Taxonomy" id="412755"/>
    <lineage>
        <taxon>unclassified sequences</taxon>
        <taxon>metagenomes</taxon>
        <taxon>ecological metagenomes</taxon>
    </lineage>
</organism>
<dbReference type="PANTHER" id="PTHR43861">
    <property type="entry name" value="TRANS-ACONITATE 2-METHYLTRANSFERASE-RELATED"/>
    <property type="match status" value="1"/>
</dbReference>
<dbReference type="EMBL" id="LAZR01020646">
    <property type="protein sequence ID" value="KKL88157.1"/>
    <property type="molecule type" value="Genomic_DNA"/>
</dbReference>
<keyword evidence="2" id="KW-0808">Transferase</keyword>
<dbReference type="GO" id="GO:0008168">
    <property type="term" value="F:methyltransferase activity"/>
    <property type="evidence" value="ECO:0007669"/>
    <property type="project" value="UniProtKB-KW"/>
</dbReference>
<dbReference type="InterPro" id="IPR041698">
    <property type="entry name" value="Methyltransf_25"/>
</dbReference>
<dbReference type="AlphaFoldDB" id="A0A0F9ILQ6"/>
<accession>A0A0F9ILQ6</accession>
<protein>
    <recommendedName>
        <fullName evidence="3">Methyltransferase domain-containing protein</fullName>
    </recommendedName>
</protein>
<gene>
    <name evidence="4" type="ORF">LCGC14_1927530</name>
</gene>
<keyword evidence="1" id="KW-0489">Methyltransferase</keyword>
<reference evidence="4" key="1">
    <citation type="journal article" date="2015" name="Nature">
        <title>Complex archaea that bridge the gap between prokaryotes and eukaryotes.</title>
        <authorList>
            <person name="Spang A."/>
            <person name="Saw J.H."/>
            <person name="Jorgensen S.L."/>
            <person name="Zaremba-Niedzwiedzka K."/>
            <person name="Martijn J."/>
            <person name="Lind A.E."/>
            <person name="van Eijk R."/>
            <person name="Schleper C."/>
            <person name="Guy L."/>
            <person name="Ettema T.J."/>
        </authorList>
    </citation>
    <scope>NUCLEOTIDE SEQUENCE</scope>
</reference>
<dbReference type="Gene3D" id="3.40.50.150">
    <property type="entry name" value="Vaccinia Virus protein VP39"/>
    <property type="match status" value="1"/>
</dbReference>
<evidence type="ECO:0000259" key="3">
    <source>
        <dbReference type="Pfam" id="PF13649"/>
    </source>
</evidence>